<dbReference type="AlphaFoldDB" id="D2ZSI0"/>
<accession>D2ZSI0</accession>
<dbReference type="Proteomes" id="UP000003344">
    <property type="component" value="Unassembled WGS sequence"/>
</dbReference>
<evidence type="ECO:0000313" key="1">
    <source>
        <dbReference type="EMBL" id="EFC89763.1"/>
    </source>
</evidence>
<name>D2ZSI0_NEIM2</name>
<comment type="caution">
    <text evidence="1">The sequence shown here is derived from an EMBL/GenBank/DDBJ whole genome shotgun (WGS) entry which is preliminary data.</text>
</comment>
<protein>
    <submittedName>
        <fullName evidence="1">Uncharacterized protein</fullName>
    </submittedName>
</protein>
<organism evidence="1 2">
    <name type="scientific">Neisseria mucosa (strain ATCC 25996 / DSM 4631 / NCTC 10774 / M26)</name>
    <dbReference type="NCBI Taxonomy" id="546266"/>
    <lineage>
        <taxon>Bacteria</taxon>
        <taxon>Pseudomonadati</taxon>
        <taxon>Pseudomonadota</taxon>
        <taxon>Betaproteobacteria</taxon>
        <taxon>Neisseriales</taxon>
        <taxon>Neisseriaceae</taxon>
        <taxon>Neisseria</taxon>
    </lineage>
</organism>
<sequence>MTVDGLRYLNMIDSLVFSNDYVKPSGGIAQIHVVPKSIGNFKYNISEITNTKSRLDNYYQKIYAASRKLTEELIDGFKEFNKEPPIYHYISILKGILDQENKKYKEYNVFAETGFPRKLLSEIQSLLNTQPNYEFNIDSIVNLNYFIFSKNLNNDTKIIFDFGKVVLLLNKPNFDITIIFEENGSLNYHLTNKHGNRRMNGSYELDFEYLANFDDLFLWFERDR</sequence>
<reference evidence="1 2" key="1">
    <citation type="submission" date="2009-10" db="EMBL/GenBank/DDBJ databases">
        <authorList>
            <person name="Weinstock G."/>
            <person name="Sodergren E."/>
            <person name="Clifton S."/>
            <person name="Fulton L."/>
            <person name="Fulton B."/>
            <person name="Courtney L."/>
            <person name="Fronick C."/>
            <person name="Harrison M."/>
            <person name="Strong C."/>
            <person name="Farmer C."/>
            <person name="Delahaunty K."/>
            <person name="Markovic C."/>
            <person name="Hall O."/>
            <person name="Minx P."/>
            <person name="Tomlinson C."/>
            <person name="Mitreva M."/>
            <person name="Nelson J."/>
            <person name="Hou S."/>
            <person name="Wollam A."/>
            <person name="Pepin K.H."/>
            <person name="Johnson M."/>
            <person name="Bhonagiri V."/>
            <person name="Nash W.E."/>
            <person name="Warren W."/>
            <person name="Chinwalla A."/>
            <person name="Mardis E.R."/>
            <person name="Wilson R.K."/>
        </authorList>
    </citation>
    <scope>NUCLEOTIDE SEQUENCE [LARGE SCALE GENOMIC DNA]</scope>
    <source>
        <strain evidence="2">ATCC 25996 / DSM 4631 / NCTC 10774 / M26</strain>
    </source>
</reference>
<gene>
    <name evidence="1" type="ORF">NEIMUCOT_03562</name>
</gene>
<evidence type="ECO:0000313" key="2">
    <source>
        <dbReference type="Proteomes" id="UP000003344"/>
    </source>
</evidence>
<dbReference type="STRING" id="546266.NEIMUCOT_03562"/>
<proteinExistence type="predicted"/>
<dbReference type="EMBL" id="ACDX02000001">
    <property type="protein sequence ID" value="EFC89763.1"/>
    <property type="molecule type" value="Genomic_DNA"/>
</dbReference>